<organism evidence="3 4">
    <name type="scientific">Nitzschia inconspicua</name>
    <dbReference type="NCBI Taxonomy" id="303405"/>
    <lineage>
        <taxon>Eukaryota</taxon>
        <taxon>Sar</taxon>
        <taxon>Stramenopiles</taxon>
        <taxon>Ochrophyta</taxon>
        <taxon>Bacillariophyta</taxon>
        <taxon>Bacillariophyceae</taxon>
        <taxon>Bacillariophycidae</taxon>
        <taxon>Bacillariales</taxon>
        <taxon>Bacillariaceae</taxon>
        <taxon>Nitzschia</taxon>
    </lineage>
</organism>
<feature type="region of interest" description="Disordered" evidence="1">
    <location>
        <begin position="1"/>
        <end position="40"/>
    </location>
</feature>
<keyword evidence="2" id="KW-0472">Membrane</keyword>
<feature type="compositionally biased region" description="Acidic residues" evidence="1">
    <location>
        <begin position="821"/>
        <end position="850"/>
    </location>
</feature>
<dbReference type="GO" id="GO:0005737">
    <property type="term" value="C:cytoplasm"/>
    <property type="evidence" value="ECO:0007669"/>
    <property type="project" value="TreeGrafter"/>
</dbReference>
<reference evidence="3" key="1">
    <citation type="journal article" date="2021" name="Sci. Rep.">
        <title>Diploid genomic architecture of Nitzschia inconspicua, an elite biomass production diatom.</title>
        <authorList>
            <person name="Oliver A."/>
            <person name="Podell S."/>
            <person name="Pinowska A."/>
            <person name="Traller J.C."/>
            <person name="Smith S.R."/>
            <person name="McClure R."/>
            <person name="Beliaev A."/>
            <person name="Bohutskyi P."/>
            <person name="Hill E.A."/>
            <person name="Rabines A."/>
            <person name="Zheng H."/>
            <person name="Allen L.Z."/>
            <person name="Kuo A."/>
            <person name="Grigoriev I.V."/>
            <person name="Allen A.E."/>
            <person name="Hazlebeck D."/>
            <person name="Allen E.E."/>
        </authorList>
    </citation>
    <scope>NUCLEOTIDE SEQUENCE</scope>
    <source>
        <strain evidence="3">Hildebrandi</strain>
    </source>
</reference>
<feature type="compositionally biased region" description="Basic and acidic residues" evidence="1">
    <location>
        <begin position="605"/>
        <end position="616"/>
    </location>
</feature>
<comment type="caution">
    <text evidence="3">The sequence shown here is derived from an EMBL/GenBank/DDBJ whole genome shotgun (WGS) entry which is preliminary data.</text>
</comment>
<gene>
    <name evidence="3" type="ORF">IV203_012904</name>
</gene>
<feature type="transmembrane region" description="Helical" evidence="2">
    <location>
        <begin position="267"/>
        <end position="288"/>
    </location>
</feature>
<dbReference type="GO" id="GO:0061575">
    <property type="term" value="F:cyclin-dependent protein serine/threonine kinase activator activity"/>
    <property type="evidence" value="ECO:0007669"/>
    <property type="project" value="InterPro"/>
</dbReference>
<dbReference type="AlphaFoldDB" id="A0A9K3M4P5"/>
<feature type="region of interest" description="Disordered" evidence="1">
    <location>
        <begin position="68"/>
        <end position="98"/>
    </location>
</feature>
<feature type="compositionally biased region" description="Basic and acidic residues" evidence="1">
    <location>
        <begin position="68"/>
        <end position="83"/>
    </location>
</feature>
<dbReference type="InterPro" id="IPR004944">
    <property type="entry name" value="CDK5_activator"/>
</dbReference>
<dbReference type="EMBL" id="JAGRRH010000001">
    <property type="protein sequence ID" value="KAG7373809.1"/>
    <property type="molecule type" value="Genomic_DNA"/>
</dbReference>
<feature type="compositionally biased region" description="Basic and acidic residues" evidence="1">
    <location>
        <begin position="736"/>
        <end position="795"/>
    </location>
</feature>
<evidence type="ECO:0000256" key="1">
    <source>
        <dbReference type="SAM" id="MobiDB-lite"/>
    </source>
</evidence>
<feature type="compositionally biased region" description="Low complexity" evidence="1">
    <location>
        <begin position="617"/>
        <end position="627"/>
    </location>
</feature>
<feature type="compositionally biased region" description="Basic and acidic residues" evidence="1">
    <location>
        <begin position="7"/>
        <end position="19"/>
    </location>
</feature>
<feature type="compositionally biased region" description="Basic and acidic residues" evidence="1">
    <location>
        <begin position="629"/>
        <end position="728"/>
    </location>
</feature>
<dbReference type="PANTHER" id="PTHR23401:SF4">
    <property type="entry name" value="RANBP2-TYPE ZINC FINGER"/>
    <property type="match status" value="1"/>
</dbReference>
<keyword evidence="4" id="KW-1185">Reference proteome</keyword>
<dbReference type="Proteomes" id="UP000693970">
    <property type="component" value="Unassembled WGS sequence"/>
</dbReference>
<feature type="region of interest" description="Disordered" evidence="1">
    <location>
        <begin position="598"/>
        <end position="880"/>
    </location>
</feature>
<sequence>MTQCISDRPDGLHIPNDKEDGSEDTVSEETRDVAMGEVGEESIVLTETDAANDVLDKEQETVDEEHAVVIEEESPNKMDEECPKNNVQDETTEKQTDEDLITKAKNEQQSLRDPLDAPLEQPNVEFVQSVDGEVKDEHLSQLVFLQPTMSNIEDCASVISSSASSIRSSSTSSSLRSYSSQRSRCLAIAMDGSVSETSCTIQEEEQKQRSSPILNPKLIDMIHLSGDDETLETMGEQDDSFTFKDKRKHITLSNKEDQKRLLLRKRLLLGVLGVVMTLLAMAAIIVVVQMKQQPTRVAPSASTVLQLDEDAAANSNAEPFCWMQRTIQDRQHLQLELFLRGITQQVDKIEQRQMELAIATVFNQVAGGTNGCQDAIWKRWMYNVTMLQQELKKDVVVQRDRTEGTVISSPLKTVLADTSFLVTRFAADLSCNNCVPEEAFATVYPTFFGEETGSESFLQPNNIVQQNGGQRNLRTSSLHRNSVSAPSLSHQQVVLDAGTVIQSMERAMRTILTDFIAFEEVTVLTTGNQQQDVPPSAVTMQRSYNSSEILREAQTDTPGPDKDLTATFTSGNGYRPSFARNPVYVKFQTILDCAIISRPRKTHRNKSDKGSKDDKGTGNSSKNNKSGKSSKDDKSSEKDSNNDKSEKSSKGGKSSKSDKNVEDDSNRDKDSDDSRDTDSKDDADKPKKEVSDKGKGKNDKADEPKKEDSRDDEDKNDEPKKEDSKDNDDKNDDDDPKNKDSDKEKDQDNKDDEPKNEDHDKEKDQDNKDDEPKKEDSDKEKDQYNKDDEPTKEDSDKEIDEDDKNDESDKDDSDKEKDQDDKNDEPEKEGSDENGQEDDFDDVDEEGSEEVDGRLPEDGDEDDDSESSGSEDLVDADSSATGVVSIPTRCFMNDFDYNEDVDTTVGRMDNPPCSVCGGDDQTVTIYDAVFQSPDDRPTTCGLLQIAGAKGHIPADHCSLLPDLIKEPCGCQPIPTAG</sequence>
<evidence type="ECO:0000313" key="3">
    <source>
        <dbReference type="EMBL" id="KAG7373809.1"/>
    </source>
</evidence>
<name>A0A9K3M4P5_9STRA</name>
<reference evidence="3" key="2">
    <citation type="submission" date="2021-04" db="EMBL/GenBank/DDBJ databases">
        <authorList>
            <person name="Podell S."/>
        </authorList>
    </citation>
    <scope>NUCLEOTIDE SEQUENCE</scope>
    <source>
        <strain evidence="3">Hildebrandi</strain>
    </source>
</reference>
<keyword evidence="2" id="KW-1133">Transmembrane helix</keyword>
<dbReference type="GO" id="GO:0019901">
    <property type="term" value="F:protein kinase binding"/>
    <property type="evidence" value="ECO:0007669"/>
    <property type="project" value="TreeGrafter"/>
</dbReference>
<proteinExistence type="predicted"/>
<evidence type="ECO:0000313" key="4">
    <source>
        <dbReference type="Proteomes" id="UP000693970"/>
    </source>
</evidence>
<evidence type="ECO:0000256" key="2">
    <source>
        <dbReference type="SAM" id="Phobius"/>
    </source>
</evidence>
<dbReference type="PANTHER" id="PTHR23401">
    <property type="entry name" value="CYCLIN DEPENDANT KINASE-5 ACTIVATOR"/>
    <property type="match status" value="1"/>
</dbReference>
<dbReference type="GO" id="GO:0016533">
    <property type="term" value="C:protein kinase 5 complex"/>
    <property type="evidence" value="ECO:0007669"/>
    <property type="project" value="InterPro"/>
</dbReference>
<accession>A0A9K3M4P5</accession>
<feature type="compositionally biased region" description="Acidic residues" evidence="1">
    <location>
        <begin position="796"/>
        <end position="811"/>
    </location>
</feature>
<keyword evidence="2" id="KW-0812">Transmembrane</keyword>
<protein>
    <submittedName>
        <fullName evidence="3">Uncharacterized protein</fullName>
    </submittedName>
</protein>